<dbReference type="InterPro" id="IPR023298">
    <property type="entry name" value="ATPase_P-typ_TM_dom_sf"/>
</dbReference>
<dbReference type="PANTHER" id="PTHR43294">
    <property type="entry name" value="SODIUM/POTASSIUM-TRANSPORTING ATPASE SUBUNIT ALPHA"/>
    <property type="match status" value="1"/>
</dbReference>
<dbReference type="Gene3D" id="1.20.1110.10">
    <property type="entry name" value="Calcium-transporting ATPase, transmembrane domain"/>
    <property type="match status" value="1"/>
</dbReference>
<dbReference type="Proteomes" id="UP000190973">
    <property type="component" value="Unassembled WGS sequence"/>
</dbReference>
<dbReference type="Gene3D" id="3.40.1110.10">
    <property type="entry name" value="Calcium-transporting ATPase, cytoplasmic domain N"/>
    <property type="match status" value="1"/>
</dbReference>
<evidence type="ECO:0000256" key="6">
    <source>
        <dbReference type="ARBA" id="ARBA00023136"/>
    </source>
</evidence>
<feature type="transmembrane region" description="Helical" evidence="7">
    <location>
        <begin position="272"/>
        <end position="293"/>
    </location>
</feature>
<sequence>MEKYCNNSWAQIVELLNSNVQNGLSENDCEALRLKYGTNKIDLPSGNKIYKHILNALKQKSIIINLIITIILFVFEHYLFGIITALILLLNLILIVMHTIKRDKEIGALERLNSADTVVIRDGAQKIIKSEELVMGDIVKINKDSVIPADIRIISANEIKVDEKSITGEAFYKEKFESKIIGNIFSLTDMKNILFKGSIIKSGSGLGIVISTGNSTQLGRMLTMLTYASNRKHNFGTMISKLLERYLLIYFLGIIIIGSYFVYTGQDANKNYISTALFALGCFPVTIIAKLVFNNIIKSFRNENIEIINFSVFNLIKDVNILFLDKVGAISKKEMIVKKLFINDNLISTEDPYVKETTFDRIVEISLICNNAIYNPSDDSGKGELDELAFLSYAARKKIYKAAIDSRNSKILDIPMDSDKRFSTVVSKFNNRYRANTRGNVDDVLEQCTHVMIEGIEKEITDEYKAKIKEVDMNLSIEGLITEGFAYRNFTYEPSKSENIESNMVFVGIIGLENPLEENLENTINRIKDKAIVPILFTEESKLSAITNAKMANIIKNNNQVVAGIELDSLNHQELKDLLCRVRVFCRVNPEIKSKIVSLFIKDGHKVATTGETLGDLPALNLSNVGIGKGKASTIVKKVSDVYIKENYLDGFFKIRDFSRVFDRNIDRGFKVYFMALFSELITLMGSIIMGQTESLDFGNVVAINGVLFIPLSLIILLKKGRDITRNEMIVRSFVLSIITMVSIYKLGDKEAAIVTLAILSIGILLFTLFNSSISIRKFSNELIMPVISLLVIIIAVISMILINGVLITDIIGIEIAASIIFLLIFEILARKWQNSLMR</sequence>
<evidence type="ECO:0000256" key="2">
    <source>
        <dbReference type="ARBA" id="ARBA00005675"/>
    </source>
</evidence>
<keyword evidence="6 7" id="KW-0472">Membrane</keyword>
<dbReference type="GO" id="GO:1902600">
    <property type="term" value="P:proton transmembrane transport"/>
    <property type="evidence" value="ECO:0007669"/>
    <property type="project" value="TreeGrafter"/>
</dbReference>
<feature type="transmembrane region" description="Helical" evidence="7">
    <location>
        <begin position="811"/>
        <end position="830"/>
    </location>
</feature>
<dbReference type="Pfam" id="PF13246">
    <property type="entry name" value="Cation_ATPase"/>
    <property type="match status" value="1"/>
</dbReference>
<dbReference type="GO" id="GO:0000166">
    <property type="term" value="F:nucleotide binding"/>
    <property type="evidence" value="ECO:0007669"/>
    <property type="project" value="InterPro"/>
</dbReference>
<evidence type="ECO:0000259" key="8">
    <source>
        <dbReference type="SMART" id="SM00831"/>
    </source>
</evidence>
<dbReference type="Pfam" id="PF00122">
    <property type="entry name" value="E1-E2_ATPase"/>
    <property type="match status" value="1"/>
</dbReference>
<feature type="transmembrane region" description="Helical" evidence="7">
    <location>
        <begin position="783"/>
        <end position="805"/>
    </location>
</feature>
<dbReference type="GO" id="GO:0005886">
    <property type="term" value="C:plasma membrane"/>
    <property type="evidence" value="ECO:0007669"/>
    <property type="project" value="UniProtKB-SubCell"/>
</dbReference>
<dbReference type="SMART" id="SM00831">
    <property type="entry name" value="Cation_ATPase_N"/>
    <property type="match status" value="1"/>
</dbReference>
<dbReference type="GO" id="GO:0030007">
    <property type="term" value="P:intracellular potassium ion homeostasis"/>
    <property type="evidence" value="ECO:0007669"/>
    <property type="project" value="TreeGrafter"/>
</dbReference>
<dbReference type="GO" id="GO:0005391">
    <property type="term" value="F:P-type sodium:potassium-exchanging transporter activity"/>
    <property type="evidence" value="ECO:0007669"/>
    <property type="project" value="TreeGrafter"/>
</dbReference>
<dbReference type="RefSeq" id="WP_077838070.1">
    <property type="nucleotide sequence ID" value="NZ_JABTAE010000001.1"/>
</dbReference>
<comment type="caution">
    <text evidence="9">The sequence shown here is derived from an EMBL/GenBank/DDBJ whole genome shotgun (WGS) entry which is preliminary data.</text>
</comment>
<dbReference type="AlphaFoldDB" id="A0A1S8SC49"/>
<feature type="transmembrane region" description="Helical" evidence="7">
    <location>
        <begin position="247"/>
        <end position="266"/>
    </location>
</feature>
<dbReference type="EMBL" id="LZZI01000018">
    <property type="protein sequence ID" value="OOM62899.1"/>
    <property type="molecule type" value="Genomic_DNA"/>
</dbReference>
<keyword evidence="3" id="KW-1003">Cell membrane</keyword>
<evidence type="ECO:0000256" key="7">
    <source>
        <dbReference type="SAM" id="Phobius"/>
    </source>
</evidence>
<dbReference type="InterPro" id="IPR036412">
    <property type="entry name" value="HAD-like_sf"/>
</dbReference>
<comment type="similarity">
    <text evidence="2">Belongs to the cation transport ATPase (P-type) (TC 3.A.3) family. Type IIA subfamily.</text>
</comment>
<keyword evidence="4 7" id="KW-0812">Transmembrane</keyword>
<feature type="transmembrane region" description="Helical" evidence="7">
    <location>
        <begin position="62"/>
        <end position="95"/>
    </location>
</feature>
<dbReference type="InterPro" id="IPR008250">
    <property type="entry name" value="ATPase_P-typ_transduc_dom_A_sf"/>
</dbReference>
<dbReference type="GO" id="GO:0036376">
    <property type="term" value="P:sodium ion export across plasma membrane"/>
    <property type="evidence" value="ECO:0007669"/>
    <property type="project" value="TreeGrafter"/>
</dbReference>
<feature type="transmembrane region" description="Helical" evidence="7">
    <location>
        <begin position="672"/>
        <end position="692"/>
    </location>
</feature>
<feature type="domain" description="Cation-transporting P-type ATPase N-terminal" evidence="8">
    <location>
        <begin position="8"/>
        <end position="77"/>
    </location>
</feature>
<dbReference type="GO" id="GO:0016787">
    <property type="term" value="F:hydrolase activity"/>
    <property type="evidence" value="ECO:0007669"/>
    <property type="project" value="UniProtKB-KW"/>
</dbReference>
<dbReference type="EC" id="3.6.3.8" evidence="9"/>
<accession>A0A1S8SC49</accession>
<dbReference type="InterPro" id="IPR059000">
    <property type="entry name" value="ATPase_P-type_domA"/>
</dbReference>
<dbReference type="InterPro" id="IPR004014">
    <property type="entry name" value="ATPase_P-typ_cation-transptr_N"/>
</dbReference>
<reference evidence="9 10" key="1">
    <citation type="submission" date="2016-05" db="EMBL/GenBank/DDBJ databases">
        <title>Microbial solvent formation.</title>
        <authorList>
            <person name="Poehlein A."/>
            <person name="Montoya Solano J.D."/>
            <person name="Flitsch S."/>
            <person name="Krabben P."/>
            <person name="Duerre P."/>
            <person name="Daniel R."/>
        </authorList>
    </citation>
    <scope>NUCLEOTIDE SEQUENCE [LARGE SCALE GENOMIC DNA]</scope>
    <source>
        <strain evidence="9 10">DSM 53</strain>
    </source>
</reference>
<feature type="transmembrane region" description="Helical" evidence="7">
    <location>
        <begin position="698"/>
        <end position="718"/>
    </location>
</feature>
<dbReference type="Gene3D" id="2.70.150.10">
    <property type="entry name" value="Calcium-transporting ATPase, cytoplasmic transduction domain A"/>
    <property type="match status" value="1"/>
</dbReference>
<evidence type="ECO:0000256" key="1">
    <source>
        <dbReference type="ARBA" id="ARBA00004651"/>
    </source>
</evidence>
<dbReference type="PRINTS" id="PR00119">
    <property type="entry name" value="CATATPASE"/>
</dbReference>
<dbReference type="Pfam" id="PF00690">
    <property type="entry name" value="Cation_ATPase_N"/>
    <property type="match status" value="1"/>
</dbReference>
<feature type="transmembrane region" description="Helical" evidence="7">
    <location>
        <begin position="753"/>
        <end position="771"/>
    </location>
</feature>
<dbReference type="InterPro" id="IPR023299">
    <property type="entry name" value="ATPase_P-typ_cyto_dom_N"/>
</dbReference>
<dbReference type="InterPro" id="IPR023214">
    <property type="entry name" value="HAD_sf"/>
</dbReference>
<dbReference type="InterPro" id="IPR050510">
    <property type="entry name" value="Cation_transp_ATPase_P-type"/>
</dbReference>
<keyword evidence="9" id="KW-0378">Hydrolase</keyword>
<keyword evidence="5 7" id="KW-1133">Transmembrane helix</keyword>
<feature type="transmembrane region" description="Helical" evidence="7">
    <location>
        <begin position="730"/>
        <end position="747"/>
    </location>
</feature>
<dbReference type="GO" id="GO:0006883">
    <property type="term" value="P:intracellular sodium ion homeostasis"/>
    <property type="evidence" value="ECO:0007669"/>
    <property type="project" value="TreeGrafter"/>
</dbReference>
<protein>
    <submittedName>
        <fullName evidence="9">Calcium-transporting ATPase 1</fullName>
        <ecNumber evidence="9">3.6.3.8</ecNumber>
    </submittedName>
</protein>
<proteinExistence type="inferred from homology"/>
<organism evidence="9 10">
    <name type="scientific">Clostridium beijerinckii</name>
    <name type="common">Clostridium MP</name>
    <dbReference type="NCBI Taxonomy" id="1520"/>
    <lineage>
        <taxon>Bacteria</taxon>
        <taxon>Bacillati</taxon>
        <taxon>Bacillota</taxon>
        <taxon>Clostridia</taxon>
        <taxon>Eubacteriales</taxon>
        <taxon>Clostridiaceae</taxon>
        <taxon>Clostridium</taxon>
    </lineage>
</organism>
<evidence type="ECO:0000256" key="5">
    <source>
        <dbReference type="ARBA" id="ARBA00022989"/>
    </source>
</evidence>
<comment type="subcellular location">
    <subcellularLocation>
        <location evidence="1">Cell membrane</location>
        <topology evidence="1">Multi-pass membrane protein</topology>
    </subcellularLocation>
</comment>
<evidence type="ECO:0000313" key="9">
    <source>
        <dbReference type="EMBL" id="OOM62899.1"/>
    </source>
</evidence>
<dbReference type="PANTHER" id="PTHR43294:SF21">
    <property type="entry name" value="CATION TRANSPORTING ATPASE"/>
    <property type="match status" value="1"/>
</dbReference>
<dbReference type="SUPFAM" id="SSF56784">
    <property type="entry name" value="HAD-like"/>
    <property type="match status" value="1"/>
</dbReference>
<dbReference type="SUPFAM" id="SSF81665">
    <property type="entry name" value="Calcium ATPase, transmembrane domain M"/>
    <property type="match status" value="1"/>
</dbReference>
<dbReference type="SUPFAM" id="SSF81653">
    <property type="entry name" value="Calcium ATPase, transduction domain A"/>
    <property type="match status" value="1"/>
</dbReference>
<dbReference type="SUPFAM" id="SSF81660">
    <property type="entry name" value="Metal cation-transporting ATPase, ATP-binding domain N"/>
    <property type="match status" value="1"/>
</dbReference>
<evidence type="ECO:0000256" key="3">
    <source>
        <dbReference type="ARBA" id="ARBA00022475"/>
    </source>
</evidence>
<evidence type="ECO:0000313" key="10">
    <source>
        <dbReference type="Proteomes" id="UP000190973"/>
    </source>
</evidence>
<dbReference type="Gene3D" id="3.40.50.1000">
    <property type="entry name" value="HAD superfamily/HAD-like"/>
    <property type="match status" value="1"/>
</dbReference>
<dbReference type="GO" id="GO:1990573">
    <property type="term" value="P:potassium ion import across plasma membrane"/>
    <property type="evidence" value="ECO:0007669"/>
    <property type="project" value="TreeGrafter"/>
</dbReference>
<name>A0A1S8SC49_CLOBE</name>
<evidence type="ECO:0000256" key="4">
    <source>
        <dbReference type="ARBA" id="ARBA00022692"/>
    </source>
</evidence>
<gene>
    <name evidence="9" type="ORF">CLBCK_13680</name>
</gene>